<dbReference type="RefSeq" id="WP_379140729.1">
    <property type="nucleotide sequence ID" value="NZ_JBHUEN010000013.1"/>
</dbReference>
<keyword evidence="7 11" id="KW-0862">Zinc</keyword>
<dbReference type="PROSITE" id="PS50106">
    <property type="entry name" value="PDZ"/>
    <property type="match status" value="1"/>
</dbReference>
<proteinExistence type="inferred from homology"/>
<keyword evidence="10 11" id="KW-0472">Membrane</keyword>
<evidence type="ECO:0000313" key="13">
    <source>
        <dbReference type="EMBL" id="MFD1881061.1"/>
    </source>
</evidence>
<keyword evidence="8 11" id="KW-1133">Transmembrane helix</keyword>
<reference evidence="14" key="1">
    <citation type="journal article" date="2019" name="Int. J. Syst. Evol. Microbiol.">
        <title>The Global Catalogue of Microorganisms (GCM) 10K type strain sequencing project: providing services to taxonomists for standard genome sequencing and annotation.</title>
        <authorList>
            <consortium name="The Broad Institute Genomics Platform"/>
            <consortium name="The Broad Institute Genome Sequencing Center for Infectious Disease"/>
            <person name="Wu L."/>
            <person name="Ma J."/>
        </authorList>
    </citation>
    <scope>NUCLEOTIDE SEQUENCE [LARGE SCALE GENOMIC DNA]</scope>
    <source>
        <strain evidence="14">CCUG 56029</strain>
    </source>
</reference>
<evidence type="ECO:0000256" key="10">
    <source>
        <dbReference type="ARBA" id="ARBA00023136"/>
    </source>
</evidence>
<evidence type="ECO:0000256" key="5">
    <source>
        <dbReference type="ARBA" id="ARBA00022692"/>
    </source>
</evidence>
<dbReference type="EC" id="3.4.24.-" evidence="11"/>
<feature type="transmembrane region" description="Helical" evidence="11">
    <location>
        <begin position="123"/>
        <end position="144"/>
    </location>
</feature>
<dbReference type="Pfam" id="PF17820">
    <property type="entry name" value="PDZ_6"/>
    <property type="match status" value="1"/>
</dbReference>
<dbReference type="InterPro" id="IPR004387">
    <property type="entry name" value="Pept_M50_Zn"/>
</dbReference>
<organism evidence="13 14">
    <name type="scientific">Paracoccus pacificus</name>
    <dbReference type="NCBI Taxonomy" id="1463598"/>
    <lineage>
        <taxon>Bacteria</taxon>
        <taxon>Pseudomonadati</taxon>
        <taxon>Pseudomonadota</taxon>
        <taxon>Alphaproteobacteria</taxon>
        <taxon>Rhodobacterales</taxon>
        <taxon>Paracoccaceae</taxon>
        <taxon>Paracoccus</taxon>
    </lineage>
</organism>
<evidence type="ECO:0000256" key="6">
    <source>
        <dbReference type="ARBA" id="ARBA00022801"/>
    </source>
</evidence>
<dbReference type="PANTHER" id="PTHR42837:SF2">
    <property type="entry name" value="MEMBRANE METALLOPROTEASE ARASP2, CHLOROPLASTIC-RELATED"/>
    <property type="match status" value="1"/>
</dbReference>
<dbReference type="PANTHER" id="PTHR42837">
    <property type="entry name" value="REGULATOR OF SIGMA-E PROTEASE RSEP"/>
    <property type="match status" value="1"/>
</dbReference>
<dbReference type="NCBIfam" id="TIGR00054">
    <property type="entry name" value="RIP metalloprotease RseP"/>
    <property type="match status" value="1"/>
</dbReference>
<comment type="cofactor">
    <cofactor evidence="1 11">
        <name>Zn(2+)</name>
        <dbReference type="ChEBI" id="CHEBI:29105"/>
    </cofactor>
</comment>
<feature type="transmembrane region" description="Helical" evidence="11">
    <location>
        <begin position="418"/>
        <end position="438"/>
    </location>
</feature>
<dbReference type="GO" id="GO:0008237">
    <property type="term" value="F:metallopeptidase activity"/>
    <property type="evidence" value="ECO:0007669"/>
    <property type="project" value="UniProtKB-KW"/>
</dbReference>
<feature type="domain" description="PDZ" evidence="12">
    <location>
        <begin position="218"/>
        <end position="247"/>
    </location>
</feature>
<keyword evidence="5 11" id="KW-0812">Transmembrane</keyword>
<keyword evidence="11" id="KW-0479">Metal-binding</keyword>
<evidence type="ECO:0000256" key="1">
    <source>
        <dbReference type="ARBA" id="ARBA00001947"/>
    </source>
</evidence>
<keyword evidence="4" id="KW-0645">Protease</keyword>
<dbReference type="EMBL" id="JBHUEN010000013">
    <property type="protein sequence ID" value="MFD1881061.1"/>
    <property type="molecule type" value="Genomic_DNA"/>
</dbReference>
<dbReference type="Proteomes" id="UP001597213">
    <property type="component" value="Unassembled WGS sequence"/>
</dbReference>
<sequence>MCMIDWLPDFGSTLWTLLAFVVALSVVVTVHEFGHYIVGRWSGIRAEVFSVGFGPRLFAVRDRRGTLWQVAAIPLGGYVKFAGDANAASMGSRTDGMSARQRSETMEGAGLWARFATVAAGPVFNFILSVLIFGGVAMFGGIAVDQVRVGSVLNAPPGVPNELRAGDEILAVGGQVTPDWSAFFKLPQTLNPGPQDWLVLRDGARTTVRGPDPSPARIGNVGPGSAADDAGILAGDVVLSVDGTPVSRFADLRERVGAAEGAPIALRIWRDGTGEVALTVAARETDVPNPGGGFSKRWLLGVTGGEGYFTPATRMAGPVEALQLGVTQVWDVIVQSLSGLWAMVTGAIDSCNLRGAITIADTTGAAASAGLQTFIWWIGMLSTAIGFLNLLPIPVLDGGHLALYLFEGVARRPPSPQVVNVLSFMGMALVIGLMLFGLTNDIICP</sequence>
<dbReference type="InterPro" id="IPR008915">
    <property type="entry name" value="Peptidase_M50"/>
</dbReference>
<evidence type="ECO:0000256" key="7">
    <source>
        <dbReference type="ARBA" id="ARBA00022833"/>
    </source>
</evidence>
<dbReference type="InterPro" id="IPR041489">
    <property type="entry name" value="PDZ_6"/>
</dbReference>
<evidence type="ECO:0000256" key="8">
    <source>
        <dbReference type="ARBA" id="ARBA00022989"/>
    </source>
</evidence>
<feature type="transmembrane region" description="Helical" evidence="11">
    <location>
        <begin position="12"/>
        <end position="30"/>
    </location>
</feature>
<evidence type="ECO:0000256" key="4">
    <source>
        <dbReference type="ARBA" id="ARBA00022670"/>
    </source>
</evidence>
<feature type="transmembrane region" description="Helical" evidence="11">
    <location>
        <begin position="374"/>
        <end position="406"/>
    </location>
</feature>
<keyword evidence="9 11" id="KW-0482">Metalloprotease</keyword>
<dbReference type="Gene3D" id="2.30.42.10">
    <property type="match status" value="1"/>
</dbReference>
<protein>
    <recommendedName>
        <fullName evidence="11">Zinc metalloprotease</fullName>
        <ecNumber evidence="11">3.4.24.-</ecNumber>
    </recommendedName>
</protein>
<comment type="caution">
    <text evidence="13">The sequence shown here is derived from an EMBL/GenBank/DDBJ whole genome shotgun (WGS) entry which is preliminary data.</text>
</comment>
<dbReference type="InterPro" id="IPR036034">
    <property type="entry name" value="PDZ_sf"/>
</dbReference>
<keyword evidence="14" id="KW-1185">Reference proteome</keyword>
<evidence type="ECO:0000313" key="14">
    <source>
        <dbReference type="Proteomes" id="UP001597213"/>
    </source>
</evidence>
<accession>A0ABW4R4A8</accession>
<evidence type="ECO:0000256" key="11">
    <source>
        <dbReference type="RuleBase" id="RU362031"/>
    </source>
</evidence>
<dbReference type="SUPFAM" id="SSF50156">
    <property type="entry name" value="PDZ domain-like"/>
    <property type="match status" value="2"/>
</dbReference>
<comment type="subcellular location">
    <subcellularLocation>
        <location evidence="2">Membrane</location>
        <topology evidence="2">Multi-pass membrane protein</topology>
    </subcellularLocation>
</comment>
<dbReference type="SMART" id="SM00228">
    <property type="entry name" value="PDZ"/>
    <property type="match status" value="1"/>
</dbReference>
<keyword evidence="6 11" id="KW-0378">Hydrolase</keyword>
<evidence type="ECO:0000259" key="12">
    <source>
        <dbReference type="PROSITE" id="PS50106"/>
    </source>
</evidence>
<gene>
    <name evidence="13" type="primary">rseP</name>
    <name evidence="13" type="ORF">ACFSCT_04945</name>
</gene>
<name>A0ABW4R4A8_9RHOB</name>
<evidence type="ECO:0000256" key="9">
    <source>
        <dbReference type="ARBA" id="ARBA00023049"/>
    </source>
</evidence>
<comment type="similarity">
    <text evidence="3 11">Belongs to the peptidase M50B family.</text>
</comment>
<evidence type="ECO:0000256" key="2">
    <source>
        <dbReference type="ARBA" id="ARBA00004141"/>
    </source>
</evidence>
<dbReference type="Pfam" id="PF02163">
    <property type="entry name" value="Peptidase_M50"/>
    <property type="match status" value="1"/>
</dbReference>
<dbReference type="InterPro" id="IPR001478">
    <property type="entry name" value="PDZ"/>
</dbReference>
<dbReference type="CDD" id="cd06163">
    <property type="entry name" value="S2P-M50_PDZ_RseP-like"/>
    <property type="match status" value="1"/>
</dbReference>
<evidence type="ECO:0000256" key="3">
    <source>
        <dbReference type="ARBA" id="ARBA00007931"/>
    </source>
</evidence>